<gene>
    <name evidence="1" type="ORF">Bxe_A3626</name>
</gene>
<evidence type="ECO:0000313" key="2">
    <source>
        <dbReference type="Proteomes" id="UP000001817"/>
    </source>
</evidence>
<proteinExistence type="predicted"/>
<reference evidence="1 2" key="1">
    <citation type="journal article" date="2006" name="Proc. Natl. Acad. Sci. U.S.A.">
        <title>Burkholderia xenovorans LB400 harbors a multi-replicon, 9.73-Mbp genome shaped for versatility.</title>
        <authorList>
            <person name="Chain P.S."/>
            <person name="Denef V.J."/>
            <person name="Konstantinidis K.T."/>
            <person name="Vergez L.M."/>
            <person name="Agullo L."/>
            <person name="Reyes V.L."/>
            <person name="Hauser L."/>
            <person name="Cordova M."/>
            <person name="Gomez L."/>
            <person name="Gonzalez M."/>
            <person name="Land M."/>
            <person name="Lao V."/>
            <person name="Larimer F."/>
            <person name="LiPuma J.J."/>
            <person name="Mahenthiralingam E."/>
            <person name="Malfatti S.A."/>
            <person name="Marx C.J."/>
            <person name="Parnell J.J."/>
            <person name="Ramette A."/>
            <person name="Richardson P."/>
            <person name="Seeger M."/>
            <person name="Smith D."/>
            <person name="Spilker T."/>
            <person name="Sul W.J."/>
            <person name="Tsoi T.V."/>
            <person name="Ulrich L.E."/>
            <person name="Zhulin I.B."/>
            <person name="Tiedje J.M."/>
        </authorList>
    </citation>
    <scope>NUCLEOTIDE SEQUENCE [LARGE SCALE GENOMIC DNA]</scope>
    <source>
        <strain evidence="1 2">LB400</strain>
    </source>
</reference>
<dbReference type="AlphaFoldDB" id="Q143X6"/>
<evidence type="ECO:0000313" key="1">
    <source>
        <dbReference type="EMBL" id="ABE29363.1"/>
    </source>
</evidence>
<dbReference type="Proteomes" id="UP000001817">
    <property type="component" value="Chromosome 1"/>
</dbReference>
<dbReference type="KEGG" id="bxe:Bxe_A3626"/>
<dbReference type="EMBL" id="CP000270">
    <property type="protein sequence ID" value="ABE29363.1"/>
    <property type="molecule type" value="Genomic_DNA"/>
</dbReference>
<protein>
    <submittedName>
        <fullName evidence="1">Uncharacterized protein</fullName>
    </submittedName>
</protein>
<organism evidence="1 2">
    <name type="scientific">Paraburkholderia xenovorans (strain LB400)</name>
    <dbReference type="NCBI Taxonomy" id="266265"/>
    <lineage>
        <taxon>Bacteria</taxon>
        <taxon>Pseudomonadati</taxon>
        <taxon>Pseudomonadota</taxon>
        <taxon>Betaproteobacteria</taxon>
        <taxon>Burkholderiales</taxon>
        <taxon>Burkholderiaceae</taxon>
        <taxon>Paraburkholderia</taxon>
    </lineage>
</organism>
<sequence length="104" mass="11345">MASDAADYSTPEYIIVDEFEFRRCPFLPDCPRQGEKHMFHPHRAHAVDSVDKTSTSNSLPKLMALGKTNGTQAAGLARSTGIARPPSRRTLVASDVVFLNSGNL</sequence>
<name>Q143X6_PARXL</name>
<keyword evidence="2" id="KW-1185">Reference proteome</keyword>
<accession>Q143X6</accession>